<name>A0A238ZF97_9PSEU</name>
<reference evidence="2 3" key="1">
    <citation type="submission" date="2017-06" db="EMBL/GenBank/DDBJ databases">
        <authorList>
            <person name="Kim H.J."/>
            <person name="Triplett B.A."/>
        </authorList>
    </citation>
    <scope>NUCLEOTIDE SEQUENCE [LARGE SCALE GENOMIC DNA]</scope>
    <source>
        <strain evidence="2 3">DSM 45207</strain>
    </source>
</reference>
<dbReference type="RefSeq" id="WP_089302878.1">
    <property type="nucleotide sequence ID" value="NZ_FZNW01000020.1"/>
</dbReference>
<evidence type="ECO:0008006" key="4">
    <source>
        <dbReference type="Google" id="ProtNLM"/>
    </source>
</evidence>
<evidence type="ECO:0000313" key="3">
    <source>
        <dbReference type="Proteomes" id="UP000198348"/>
    </source>
</evidence>
<protein>
    <recommendedName>
        <fullName evidence="4">Excreted virulence factor EspC, type VII ESX diderm</fullName>
    </recommendedName>
</protein>
<gene>
    <name evidence="2" type="ORF">SAMN06265360_120107</name>
</gene>
<evidence type="ECO:0000313" key="2">
    <source>
        <dbReference type="EMBL" id="SNR81364.1"/>
    </source>
</evidence>
<keyword evidence="3" id="KW-1185">Reference proteome</keyword>
<proteinExistence type="predicted"/>
<accession>A0A238ZF97</accession>
<dbReference type="EMBL" id="FZNW01000020">
    <property type="protein sequence ID" value="SNR81364.1"/>
    <property type="molecule type" value="Genomic_DNA"/>
</dbReference>
<organism evidence="2 3">
    <name type="scientific">Haloechinothrix alba</name>
    <dbReference type="NCBI Taxonomy" id="664784"/>
    <lineage>
        <taxon>Bacteria</taxon>
        <taxon>Bacillati</taxon>
        <taxon>Actinomycetota</taxon>
        <taxon>Actinomycetes</taxon>
        <taxon>Pseudonocardiales</taxon>
        <taxon>Pseudonocardiaceae</taxon>
        <taxon>Haloechinothrix</taxon>
    </lineage>
</organism>
<dbReference type="Proteomes" id="UP000198348">
    <property type="component" value="Unassembled WGS sequence"/>
</dbReference>
<keyword evidence="1" id="KW-0175">Coiled coil</keyword>
<feature type="coiled-coil region" evidence="1">
    <location>
        <begin position="84"/>
        <end position="111"/>
    </location>
</feature>
<dbReference type="AlphaFoldDB" id="A0A238ZF97"/>
<evidence type="ECO:0000256" key="1">
    <source>
        <dbReference type="SAM" id="Coils"/>
    </source>
</evidence>
<sequence length="128" mass="13872">MNGPERPRISTSLDAAAREVRNAIQHVEIEEVPTHVELRDAGWHLTHLSGDLAELVAILGEQASRYGEQNVLTEVSGQDPGPTVARAYRELATARKALEQAEAAAREYYTAISRVYPAVTPDAAGDVP</sequence>